<keyword evidence="3" id="KW-0808">Transferase</keyword>
<evidence type="ECO:0000256" key="3">
    <source>
        <dbReference type="ARBA" id="ARBA00022679"/>
    </source>
</evidence>
<dbReference type="PROSITE" id="PS00447">
    <property type="entry name" value="DNA_POLYMERASE_A"/>
    <property type="match status" value="1"/>
</dbReference>
<dbReference type="FunFam" id="1.10.150.20:FF:000002">
    <property type="entry name" value="DNA polymerase I"/>
    <property type="match status" value="1"/>
</dbReference>
<keyword evidence="6" id="KW-0239">DNA-directed DNA polymerase</keyword>
<dbReference type="PANTHER" id="PTHR10133">
    <property type="entry name" value="DNA POLYMERASE I"/>
    <property type="match status" value="1"/>
</dbReference>
<feature type="domain" description="DNA-directed DNA polymerase family A palm" evidence="9">
    <location>
        <begin position="361"/>
        <end position="567"/>
    </location>
</feature>
<dbReference type="Pfam" id="PF01612">
    <property type="entry name" value="DNA_pol_A_exo1"/>
    <property type="match status" value="1"/>
</dbReference>
<name>A0AAW2ZNZ0_9EUKA</name>
<evidence type="ECO:0000313" key="11">
    <source>
        <dbReference type="Proteomes" id="UP001431209"/>
    </source>
</evidence>
<comment type="catalytic activity">
    <reaction evidence="8">
        <text>DNA(n) + a 2'-deoxyribonucleoside 5'-triphosphate = DNA(n+1) + diphosphate</text>
        <dbReference type="Rhea" id="RHEA:22508"/>
        <dbReference type="Rhea" id="RHEA-COMP:17339"/>
        <dbReference type="Rhea" id="RHEA-COMP:17340"/>
        <dbReference type="ChEBI" id="CHEBI:33019"/>
        <dbReference type="ChEBI" id="CHEBI:61560"/>
        <dbReference type="ChEBI" id="CHEBI:173112"/>
        <dbReference type="EC" id="2.7.7.7"/>
    </reaction>
</comment>
<dbReference type="Gene3D" id="1.20.1060.10">
    <property type="entry name" value="Taq DNA Polymerase, Chain T, domain 4"/>
    <property type="match status" value="1"/>
</dbReference>
<evidence type="ECO:0000256" key="1">
    <source>
        <dbReference type="ARBA" id="ARBA00007705"/>
    </source>
</evidence>
<evidence type="ECO:0000256" key="2">
    <source>
        <dbReference type="ARBA" id="ARBA00012417"/>
    </source>
</evidence>
<dbReference type="GO" id="GO:0003887">
    <property type="term" value="F:DNA-directed DNA polymerase activity"/>
    <property type="evidence" value="ECO:0007669"/>
    <property type="project" value="UniProtKB-KW"/>
</dbReference>
<accession>A0AAW2ZNZ0</accession>
<dbReference type="GO" id="GO:0003677">
    <property type="term" value="F:DNA binding"/>
    <property type="evidence" value="ECO:0007669"/>
    <property type="project" value="UniProtKB-KW"/>
</dbReference>
<evidence type="ECO:0000256" key="5">
    <source>
        <dbReference type="ARBA" id="ARBA00022705"/>
    </source>
</evidence>
<dbReference type="AlphaFoldDB" id="A0AAW2ZNZ0"/>
<dbReference type="InterPro" id="IPR019760">
    <property type="entry name" value="DNA-dir_DNA_pol_A_CS"/>
</dbReference>
<dbReference type="SMART" id="SM00482">
    <property type="entry name" value="POLAc"/>
    <property type="match status" value="1"/>
</dbReference>
<dbReference type="InterPro" id="IPR002298">
    <property type="entry name" value="DNA_polymerase_A"/>
</dbReference>
<dbReference type="EC" id="2.7.7.7" evidence="2"/>
<proteinExistence type="inferred from homology"/>
<dbReference type="CDD" id="cd08637">
    <property type="entry name" value="DNA_pol_A_pol_I_C"/>
    <property type="match status" value="1"/>
</dbReference>
<dbReference type="EMBL" id="JAOPGA020001688">
    <property type="protein sequence ID" value="KAL0490424.1"/>
    <property type="molecule type" value="Genomic_DNA"/>
</dbReference>
<dbReference type="Proteomes" id="UP001431209">
    <property type="component" value="Unassembled WGS sequence"/>
</dbReference>
<gene>
    <name evidence="10" type="ORF">AKO1_009532</name>
</gene>
<dbReference type="Gene3D" id="3.30.70.370">
    <property type="match status" value="1"/>
</dbReference>
<dbReference type="Pfam" id="PF00476">
    <property type="entry name" value="DNA_pol_A"/>
    <property type="match status" value="1"/>
</dbReference>
<evidence type="ECO:0000256" key="8">
    <source>
        <dbReference type="ARBA" id="ARBA00049244"/>
    </source>
</evidence>
<dbReference type="GO" id="GO:0008408">
    <property type="term" value="F:3'-5' exonuclease activity"/>
    <property type="evidence" value="ECO:0007669"/>
    <property type="project" value="InterPro"/>
</dbReference>
<sequence length="607" mass="69589">MNIWRMHENNLCGISFSTEKGRSAYVPILHTPNDILFPDAQSIISNNDFFEALKYEVFEDSNILKIGHNVKEHIKNLRPFGCNIENYDDVMVMSYSLFCGRHKHDLSSLIEHVLKEPDAKEILIPDKEVVGMGKKKTTFANASIVPIVQSSCQLSDYTMRCYKKLNEEMNQHPSRRSFYQDIEKPLVNTLAQIEITGVCVDQDALKQMESENDLKIQELTKKILQITGMVAIQEDDDNDSPQPTDNILNINSNRQLGVVIFDVLKLGRDLKKKSEKSKDYVLNLEVLQKIADSEGGEIAKLILEYRAIKKLQSTYVQGLQRNINPYTNRIHTTFQNALTVTGRLSSVNPNIQNIPIRTDAGKQIRKCFMSSPNHTILKVDYSQVELRILAHIANIQVLRSAFMSNADVHSITAAQVFHIPLEQVTKDMRQKAKAINFGIIYGMSEYGLSKRINVTVQEARDFIKLYFKQYPGIKKYMESTWQFCRLHNYVNTAFGRTCWIPDINSKDQTRRGFAERTCINTPIQGTSADVTKISMNQLYKELQRLNLKTKMIIQVHDEIVFEAPDDELEKVIPVIKQVMQDAAYFKGTKFSVPLTVDVTESKRWTEE</sequence>
<dbReference type="InterPro" id="IPR043502">
    <property type="entry name" value="DNA/RNA_pol_sf"/>
</dbReference>
<dbReference type="Gene3D" id="1.10.150.20">
    <property type="entry name" value="5' to 3' exonuclease, C-terminal subdomain"/>
    <property type="match status" value="1"/>
</dbReference>
<keyword evidence="5" id="KW-0235">DNA replication</keyword>
<dbReference type="InterPro" id="IPR001098">
    <property type="entry name" value="DNA-dir_DNA_pol_A_palm_dom"/>
</dbReference>
<dbReference type="GO" id="GO:0006302">
    <property type="term" value="P:double-strand break repair"/>
    <property type="evidence" value="ECO:0007669"/>
    <property type="project" value="TreeGrafter"/>
</dbReference>
<dbReference type="GO" id="GO:0006261">
    <property type="term" value="P:DNA-templated DNA replication"/>
    <property type="evidence" value="ECO:0007669"/>
    <property type="project" value="InterPro"/>
</dbReference>
<dbReference type="SUPFAM" id="SSF56672">
    <property type="entry name" value="DNA/RNA polymerases"/>
    <property type="match status" value="1"/>
</dbReference>
<keyword evidence="11" id="KW-1185">Reference proteome</keyword>
<comment type="similarity">
    <text evidence="1">Belongs to the DNA polymerase type-A family.</text>
</comment>
<dbReference type="SUPFAM" id="SSF53098">
    <property type="entry name" value="Ribonuclease H-like"/>
    <property type="match status" value="1"/>
</dbReference>
<evidence type="ECO:0000259" key="9">
    <source>
        <dbReference type="SMART" id="SM00482"/>
    </source>
</evidence>
<dbReference type="Gene3D" id="3.30.420.10">
    <property type="entry name" value="Ribonuclease H-like superfamily/Ribonuclease H"/>
    <property type="match status" value="1"/>
</dbReference>
<protein>
    <recommendedName>
        <fullName evidence="2">DNA-directed DNA polymerase</fullName>
        <ecNumber evidence="2">2.7.7.7</ecNumber>
    </recommendedName>
</protein>
<comment type="caution">
    <text evidence="10">The sequence shown here is derived from an EMBL/GenBank/DDBJ whole genome shotgun (WGS) entry which is preliminary data.</text>
</comment>
<dbReference type="PANTHER" id="PTHR10133:SF27">
    <property type="entry name" value="DNA POLYMERASE NU"/>
    <property type="match status" value="1"/>
</dbReference>
<dbReference type="PRINTS" id="PR00868">
    <property type="entry name" value="DNAPOLI"/>
</dbReference>
<dbReference type="InterPro" id="IPR036397">
    <property type="entry name" value="RNaseH_sf"/>
</dbReference>
<organism evidence="10 11">
    <name type="scientific">Acrasis kona</name>
    <dbReference type="NCBI Taxonomy" id="1008807"/>
    <lineage>
        <taxon>Eukaryota</taxon>
        <taxon>Discoba</taxon>
        <taxon>Heterolobosea</taxon>
        <taxon>Tetramitia</taxon>
        <taxon>Eutetramitia</taxon>
        <taxon>Acrasidae</taxon>
        <taxon>Acrasis</taxon>
    </lineage>
</organism>
<evidence type="ECO:0000256" key="6">
    <source>
        <dbReference type="ARBA" id="ARBA00022932"/>
    </source>
</evidence>
<keyword evidence="7" id="KW-0238">DNA-binding</keyword>
<evidence type="ECO:0000256" key="4">
    <source>
        <dbReference type="ARBA" id="ARBA00022695"/>
    </source>
</evidence>
<dbReference type="InterPro" id="IPR012337">
    <property type="entry name" value="RNaseH-like_sf"/>
</dbReference>
<reference evidence="10 11" key="1">
    <citation type="submission" date="2024-03" db="EMBL/GenBank/DDBJ databases">
        <title>The Acrasis kona genome and developmental transcriptomes reveal deep origins of eukaryotic multicellular pathways.</title>
        <authorList>
            <person name="Sheikh S."/>
            <person name="Fu C.-J."/>
            <person name="Brown M.W."/>
            <person name="Baldauf S.L."/>
        </authorList>
    </citation>
    <scope>NUCLEOTIDE SEQUENCE [LARGE SCALE GENOMIC DNA]</scope>
    <source>
        <strain evidence="10 11">ATCC MYA-3509</strain>
    </source>
</reference>
<evidence type="ECO:0000256" key="7">
    <source>
        <dbReference type="ARBA" id="ARBA00023125"/>
    </source>
</evidence>
<evidence type="ECO:0000313" key="10">
    <source>
        <dbReference type="EMBL" id="KAL0490424.1"/>
    </source>
</evidence>
<dbReference type="InterPro" id="IPR002562">
    <property type="entry name" value="3'-5'_exonuclease_dom"/>
</dbReference>
<keyword evidence="4" id="KW-0548">Nucleotidyltransferase</keyword>